<dbReference type="InterPro" id="IPR011527">
    <property type="entry name" value="ABC1_TM_dom"/>
</dbReference>
<dbReference type="AlphaFoldDB" id="A0A9X0W874"/>
<dbReference type="FunFam" id="3.40.50.300:FF:001444">
    <property type="entry name" value="ABC transporter ATP-binding protein"/>
    <property type="match status" value="1"/>
</dbReference>
<gene>
    <name evidence="12" type="ORF">CKO42_09015</name>
</gene>
<comment type="subcellular location">
    <subcellularLocation>
        <location evidence="1">Cell membrane</location>
        <topology evidence="1">Multi-pass membrane protein</topology>
    </subcellularLocation>
</comment>
<dbReference type="GO" id="GO:0005886">
    <property type="term" value="C:plasma membrane"/>
    <property type="evidence" value="ECO:0007669"/>
    <property type="project" value="UniProtKB-SubCell"/>
</dbReference>
<sequence length="552" mass="59306">MFAGLFSLFINMLMLLPAIYMLQVYDRVLSSSSISTLVALTVLVVALYMVMGLLEIARSWLLVRVSAGLDMRLNERLFTAMFDSGLATGRGSGAQPISDLTSLRQFLTGQGLFAFFDTPWIPIYLAVIFLLHPLLGWFAVAGLVVIVTLAVINELATRKPLTESNTLAASNLNAVNGHLRNAEALEAMGMLGNVHRRWMERHVEMLKLQARASDRAGVLANTSKSFRIMLQSLILGLGAYLAVLQEITPGAMIAGSILLGRALAPVDLLIGSWKQFLAARSSYTRLRGLLQAIPARMRRMRLPAPKGHLKAEQLVVVPPGGTVPVLRGVSFDVAAGETVGIIGPSAAGKSTLARAVLGVWPAASGAMRLDGAAITDWNRDELGPNIGYLPQDVELMEGTVSENIARFGEVDPRSVVTAAQKAGVHEMILRLPKGYDTPIGQGGAVLSGGQRQRVGLARALYGSPCLVVLDEPNSNLDDHGEAALVAALSHLKRSQATVMVITHRPNLLHHVDRIMVLREGLIQMFGPRDQVLAEFARPAAVGRSTPAVPARA</sequence>
<dbReference type="PROSITE" id="PS00211">
    <property type="entry name" value="ABC_TRANSPORTER_1"/>
    <property type="match status" value="1"/>
</dbReference>
<dbReference type="SUPFAM" id="SSF90123">
    <property type="entry name" value="ABC transporter transmembrane region"/>
    <property type="match status" value="1"/>
</dbReference>
<feature type="domain" description="ABC transmembrane type-1" evidence="11">
    <location>
        <begin position="1"/>
        <end position="278"/>
    </location>
</feature>
<keyword evidence="7 9" id="KW-1133">Transmembrane helix</keyword>
<dbReference type="SMART" id="SM00382">
    <property type="entry name" value="AAA"/>
    <property type="match status" value="1"/>
</dbReference>
<evidence type="ECO:0000313" key="13">
    <source>
        <dbReference type="Proteomes" id="UP001138768"/>
    </source>
</evidence>
<dbReference type="PROSITE" id="PS50893">
    <property type="entry name" value="ABC_TRANSPORTER_2"/>
    <property type="match status" value="1"/>
</dbReference>
<keyword evidence="13" id="KW-1185">Reference proteome</keyword>
<dbReference type="GO" id="GO:0030256">
    <property type="term" value="C:type I protein secretion system complex"/>
    <property type="evidence" value="ECO:0007669"/>
    <property type="project" value="InterPro"/>
</dbReference>
<dbReference type="InterPro" id="IPR003593">
    <property type="entry name" value="AAA+_ATPase"/>
</dbReference>
<dbReference type="Proteomes" id="UP001138768">
    <property type="component" value="Unassembled WGS sequence"/>
</dbReference>
<keyword evidence="2" id="KW-0813">Transport</keyword>
<dbReference type="NCBIfam" id="TIGR01842">
    <property type="entry name" value="type_I_sec_PrtD"/>
    <property type="match status" value="1"/>
</dbReference>
<dbReference type="Pfam" id="PF00664">
    <property type="entry name" value="ABC_membrane"/>
    <property type="match status" value="1"/>
</dbReference>
<dbReference type="PANTHER" id="PTHR24221:SF248">
    <property type="entry name" value="ABC TRANSPORTER TRANSMEMBRANE REGION"/>
    <property type="match status" value="1"/>
</dbReference>
<reference evidence="12 13" key="1">
    <citation type="journal article" date="2020" name="Microorganisms">
        <title>Osmotic Adaptation and Compatible Solute Biosynthesis of Phototrophic Bacteria as Revealed from Genome Analyses.</title>
        <authorList>
            <person name="Imhoff J.F."/>
            <person name="Rahn T."/>
            <person name="Kunzel S."/>
            <person name="Keller A."/>
            <person name="Neulinger S.C."/>
        </authorList>
    </citation>
    <scope>NUCLEOTIDE SEQUENCE [LARGE SCALE GENOMIC DNA]</scope>
    <source>
        <strain evidence="12 13">DSM 25653</strain>
    </source>
</reference>
<evidence type="ECO:0000256" key="7">
    <source>
        <dbReference type="ARBA" id="ARBA00022989"/>
    </source>
</evidence>
<dbReference type="InterPro" id="IPR003439">
    <property type="entry name" value="ABC_transporter-like_ATP-bd"/>
</dbReference>
<dbReference type="InterPro" id="IPR047957">
    <property type="entry name" value="ABC_AprD-like_6TM"/>
</dbReference>
<evidence type="ECO:0000256" key="5">
    <source>
        <dbReference type="ARBA" id="ARBA00022741"/>
    </source>
</evidence>
<feature type="transmembrane region" description="Helical" evidence="9">
    <location>
        <begin position="37"/>
        <end position="61"/>
    </location>
</feature>
<dbReference type="GO" id="GO:0140359">
    <property type="term" value="F:ABC-type transporter activity"/>
    <property type="evidence" value="ECO:0007669"/>
    <property type="project" value="InterPro"/>
</dbReference>
<dbReference type="Gene3D" id="1.20.1560.10">
    <property type="entry name" value="ABC transporter type 1, transmembrane domain"/>
    <property type="match status" value="1"/>
</dbReference>
<feature type="transmembrane region" description="Helical" evidence="9">
    <location>
        <begin position="6"/>
        <end position="25"/>
    </location>
</feature>
<keyword evidence="4 9" id="KW-0812">Transmembrane</keyword>
<evidence type="ECO:0000256" key="6">
    <source>
        <dbReference type="ARBA" id="ARBA00022840"/>
    </source>
</evidence>
<dbReference type="GO" id="GO:0005524">
    <property type="term" value="F:ATP binding"/>
    <property type="evidence" value="ECO:0007669"/>
    <property type="project" value="UniProtKB-KW"/>
</dbReference>
<dbReference type="EMBL" id="NRRY01000011">
    <property type="protein sequence ID" value="MBK1618575.1"/>
    <property type="molecule type" value="Genomic_DNA"/>
</dbReference>
<dbReference type="InterPro" id="IPR027417">
    <property type="entry name" value="P-loop_NTPase"/>
</dbReference>
<dbReference type="FunFam" id="1.20.1560.10:FF:000109">
    <property type="entry name" value="Alkaline protease secretion ATP-binding protein aprD"/>
    <property type="match status" value="1"/>
</dbReference>
<comment type="caution">
    <text evidence="12">The sequence shown here is derived from an EMBL/GenBank/DDBJ whole genome shotgun (WGS) entry which is preliminary data.</text>
</comment>
<evidence type="ECO:0000256" key="4">
    <source>
        <dbReference type="ARBA" id="ARBA00022692"/>
    </source>
</evidence>
<dbReference type="InterPro" id="IPR036640">
    <property type="entry name" value="ABC1_TM_sf"/>
</dbReference>
<keyword evidence="8 9" id="KW-0472">Membrane</keyword>
<evidence type="ECO:0000256" key="2">
    <source>
        <dbReference type="ARBA" id="ARBA00022448"/>
    </source>
</evidence>
<name>A0A9X0W874_9GAMM</name>
<dbReference type="InterPro" id="IPR010128">
    <property type="entry name" value="ATPase_T1SS_PrtD-like"/>
</dbReference>
<feature type="transmembrane region" description="Helical" evidence="9">
    <location>
        <begin position="123"/>
        <end position="152"/>
    </location>
</feature>
<feature type="domain" description="ABC transporter" evidence="10">
    <location>
        <begin position="309"/>
        <end position="544"/>
    </location>
</feature>
<organism evidence="12 13">
    <name type="scientific">Lamprobacter modestohalophilus</name>
    <dbReference type="NCBI Taxonomy" id="1064514"/>
    <lineage>
        <taxon>Bacteria</taxon>
        <taxon>Pseudomonadati</taxon>
        <taxon>Pseudomonadota</taxon>
        <taxon>Gammaproteobacteria</taxon>
        <taxon>Chromatiales</taxon>
        <taxon>Chromatiaceae</taxon>
        <taxon>Lamprobacter</taxon>
    </lineage>
</organism>
<evidence type="ECO:0000256" key="1">
    <source>
        <dbReference type="ARBA" id="ARBA00004651"/>
    </source>
</evidence>
<dbReference type="GO" id="GO:0034040">
    <property type="term" value="F:ATPase-coupled lipid transmembrane transporter activity"/>
    <property type="evidence" value="ECO:0007669"/>
    <property type="project" value="TreeGrafter"/>
</dbReference>
<dbReference type="Pfam" id="PF00005">
    <property type="entry name" value="ABC_tran"/>
    <property type="match status" value="1"/>
</dbReference>
<dbReference type="PANTHER" id="PTHR24221">
    <property type="entry name" value="ATP-BINDING CASSETTE SUB-FAMILY B"/>
    <property type="match status" value="1"/>
</dbReference>
<evidence type="ECO:0000256" key="8">
    <source>
        <dbReference type="ARBA" id="ARBA00023136"/>
    </source>
</evidence>
<proteinExistence type="predicted"/>
<dbReference type="SUPFAM" id="SSF52540">
    <property type="entry name" value="P-loop containing nucleoside triphosphate hydrolases"/>
    <property type="match status" value="1"/>
</dbReference>
<keyword evidence="5" id="KW-0547">Nucleotide-binding</keyword>
<protein>
    <submittedName>
        <fullName evidence="12">Type I secretion system permease/ATPase</fullName>
    </submittedName>
</protein>
<dbReference type="GO" id="GO:0030253">
    <property type="term" value="P:protein secretion by the type I secretion system"/>
    <property type="evidence" value="ECO:0007669"/>
    <property type="project" value="InterPro"/>
</dbReference>
<dbReference type="InterPro" id="IPR017871">
    <property type="entry name" value="ABC_transporter-like_CS"/>
</dbReference>
<accession>A0A9X0W874</accession>
<dbReference type="PROSITE" id="PS50929">
    <property type="entry name" value="ABC_TM1F"/>
    <property type="match status" value="1"/>
</dbReference>
<evidence type="ECO:0000313" key="12">
    <source>
        <dbReference type="EMBL" id="MBK1618575.1"/>
    </source>
</evidence>
<evidence type="ECO:0000259" key="10">
    <source>
        <dbReference type="PROSITE" id="PS50893"/>
    </source>
</evidence>
<dbReference type="InterPro" id="IPR039421">
    <property type="entry name" value="Type_1_exporter"/>
</dbReference>
<dbReference type="GO" id="GO:0016887">
    <property type="term" value="F:ATP hydrolysis activity"/>
    <property type="evidence" value="ECO:0007669"/>
    <property type="project" value="InterPro"/>
</dbReference>
<evidence type="ECO:0000256" key="3">
    <source>
        <dbReference type="ARBA" id="ARBA00022475"/>
    </source>
</evidence>
<keyword evidence="6" id="KW-0067">ATP-binding</keyword>
<dbReference type="Gene3D" id="3.40.50.300">
    <property type="entry name" value="P-loop containing nucleotide triphosphate hydrolases"/>
    <property type="match status" value="1"/>
</dbReference>
<evidence type="ECO:0000256" key="9">
    <source>
        <dbReference type="SAM" id="Phobius"/>
    </source>
</evidence>
<evidence type="ECO:0000259" key="11">
    <source>
        <dbReference type="PROSITE" id="PS50929"/>
    </source>
</evidence>
<keyword evidence="3" id="KW-1003">Cell membrane</keyword>
<dbReference type="CDD" id="cd18586">
    <property type="entry name" value="ABC_6TM_PrtD_like"/>
    <property type="match status" value="1"/>
</dbReference>
<feature type="transmembrane region" description="Helical" evidence="9">
    <location>
        <begin position="225"/>
        <end position="244"/>
    </location>
</feature>